<dbReference type="EMBL" id="QRYC01000017">
    <property type="protein sequence ID" value="RGU55473.1"/>
    <property type="molecule type" value="Genomic_DNA"/>
</dbReference>
<dbReference type="RefSeq" id="WP_118160457.1">
    <property type="nucleotide sequence ID" value="NZ_QRYC01000017.1"/>
</dbReference>
<feature type="domain" description="DUF58" evidence="2">
    <location>
        <begin position="201"/>
        <end position="355"/>
    </location>
</feature>
<reference evidence="3 4" key="1">
    <citation type="submission" date="2018-08" db="EMBL/GenBank/DDBJ databases">
        <title>A genome reference for cultivated species of the human gut microbiota.</title>
        <authorList>
            <person name="Zou Y."/>
            <person name="Xue W."/>
            <person name="Luo G."/>
        </authorList>
    </citation>
    <scope>NUCLEOTIDE SEQUENCE [LARGE SCALE GENOMIC DNA]</scope>
    <source>
        <strain evidence="3 4">AF16-14</strain>
    </source>
</reference>
<dbReference type="PANTHER" id="PTHR33608:SF3">
    <property type="entry name" value="SLR2013 PROTEIN"/>
    <property type="match status" value="1"/>
</dbReference>
<dbReference type="AlphaFoldDB" id="A0A412TNV0"/>
<gene>
    <name evidence="3" type="ORF">DWW57_12130</name>
</gene>
<keyword evidence="1" id="KW-1133">Transmembrane helix</keyword>
<keyword evidence="1" id="KW-0472">Membrane</keyword>
<keyword evidence="1" id="KW-0812">Transmembrane</keyword>
<sequence length="440" mass="50404">MKELFLNRRFFMFLWGGVFALLLTFVFPRVYPWVIWALGCGGGLVVVDITLLYGFGKAFGAQRIVGDKFSNGEENPVRIRVENKYPFAVRVRVVDEAPVEFQERNNSLNFCLSSHEHKEGTYFLRPVKRGAYRFGQVRVFVTSRLSLVERRYSFEKEKEVAVYPSFVSMRKYELLAFTGRQSGNGIKRIRVAGISTAFDQIKPYIQGDDPRTVNWKATAKCNRLMVNSYTEERSQPVYCVIDKGRTMQAPFRGMTTLDYAINATLALANIILKKGDKAGLLTFSDKAGALIKADNRRLQLNSISEALYSQQTYYLESDFEQLCITASRRIHNRSLLILFTNFDTVNGMKRRLPALKRLTDNHLLLIVLFENTEINRVVTEPALSIRDIYFKALAGSFITEKRRIAYELRNAGIYTILTEPEKLTATVIDGYLEMKERGLV</sequence>
<dbReference type="SUPFAM" id="SSF53300">
    <property type="entry name" value="vWA-like"/>
    <property type="match status" value="1"/>
</dbReference>
<comment type="caution">
    <text evidence="3">The sequence shown here is derived from an EMBL/GenBank/DDBJ whole genome shotgun (WGS) entry which is preliminary data.</text>
</comment>
<evidence type="ECO:0000256" key="1">
    <source>
        <dbReference type="SAM" id="Phobius"/>
    </source>
</evidence>
<organism evidence="3 4">
    <name type="scientific">Odoribacter splanchnicus</name>
    <dbReference type="NCBI Taxonomy" id="28118"/>
    <lineage>
        <taxon>Bacteria</taxon>
        <taxon>Pseudomonadati</taxon>
        <taxon>Bacteroidota</taxon>
        <taxon>Bacteroidia</taxon>
        <taxon>Bacteroidales</taxon>
        <taxon>Odoribacteraceae</taxon>
        <taxon>Odoribacter</taxon>
    </lineage>
</organism>
<protein>
    <submittedName>
        <fullName evidence="3">DUF58 domain-containing protein</fullName>
    </submittedName>
</protein>
<accession>A0A412TNV0</accession>
<evidence type="ECO:0000313" key="4">
    <source>
        <dbReference type="Proteomes" id="UP000284243"/>
    </source>
</evidence>
<name>A0A412TNV0_9BACT</name>
<evidence type="ECO:0000313" key="3">
    <source>
        <dbReference type="EMBL" id="RGU55473.1"/>
    </source>
</evidence>
<dbReference type="Proteomes" id="UP000284243">
    <property type="component" value="Unassembled WGS sequence"/>
</dbReference>
<proteinExistence type="predicted"/>
<dbReference type="Pfam" id="PF01882">
    <property type="entry name" value="DUF58"/>
    <property type="match status" value="1"/>
</dbReference>
<dbReference type="PANTHER" id="PTHR33608">
    <property type="entry name" value="BLL2464 PROTEIN"/>
    <property type="match status" value="1"/>
</dbReference>
<dbReference type="InterPro" id="IPR036465">
    <property type="entry name" value="vWFA_dom_sf"/>
</dbReference>
<evidence type="ECO:0000259" key="2">
    <source>
        <dbReference type="Pfam" id="PF01882"/>
    </source>
</evidence>
<feature type="transmembrane region" description="Helical" evidence="1">
    <location>
        <begin position="10"/>
        <end position="27"/>
    </location>
</feature>
<feature type="transmembrane region" description="Helical" evidence="1">
    <location>
        <begin position="33"/>
        <end position="55"/>
    </location>
</feature>
<dbReference type="InterPro" id="IPR002881">
    <property type="entry name" value="DUF58"/>
</dbReference>